<keyword evidence="3" id="KW-1185">Reference proteome</keyword>
<keyword evidence="2" id="KW-0808">Transferase</keyword>
<dbReference type="EMBL" id="VWNA01000001">
    <property type="protein sequence ID" value="MQT11906.1"/>
    <property type="molecule type" value="Genomic_DNA"/>
</dbReference>
<reference evidence="2 3" key="1">
    <citation type="submission" date="2019-09" db="EMBL/GenBank/DDBJ databases">
        <title>Segnochrobactrum spirostomi gen. nov., sp. nov., isolated from the ciliate Spirostomum cf. yagiui and description of a novel family, Segnochrobactraceae fam. nov. within the order Rhizobiales of the class Alphaproteobacteria.</title>
        <authorList>
            <person name="Akter S."/>
            <person name="Shazib S.U.A."/>
            <person name="Shin M.K."/>
        </authorList>
    </citation>
    <scope>NUCLEOTIDE SEQUENCE [LARGE SCALE GENOMIC DNA]</scope>
    <source>
        <strain evidence="2 3">Sp-1</strain>
    </source>
</reference>
<proteinExistence type="predicted"/>
<gene>
    <name evidence="2" type="ORF">F0357_04305</name>
</gene>
<organism evidence="2 3">
    <name type="scientific">Segnochrobactrum spirostomi</name>
    <dbReference type="NCBI Taxonomy" id="2608987"/>
    <lineage>
        <taxon>Bacteria</taxon>
        <taxon>Pseudomonadati</taxon>
        <taxon>Pseudomonadota</taxon>
        <taxon>Alphaproteobacteria</taxon>
        <taxon>Hyphomicrobiales</taxon>
        <taxon>Segnochrobactraceae</taxon>
        <taxon>Segnochrobactrum</taxon>
    </lineage>
</organism>
<comment type="caution">
    <text evidence="2">The sequence shown here is derived from an EMBL/GenBank/DDBJ whole genome shotgun (WGS) entry which is preliminary data.</text>
</comment>
<evidence type="ECO:0000313" key="2">
    <source>
        <dbReference type="EMBL" id="MQT11906.1"/>
    </source>
</evidence>
<dbReference type="GO" id="GO:0016746">
    <property type="term" value="F:acyltransferase activity"/>
    <property type="evidence" value="ECO:0007669"/>
    <property type="project" value="UniProtKB-KW"/>
</dbReference>
<evidence type="ECO:0000313" key="3">
    <source>
        <dbReference type="Proteomes" id="UP000332515"/>
    </source>
</evidence>
<dbReference type="InterPro" id="IPR007172">
    <property type="entry name" value="DUF374"/>
</dbReference>
<dbReference type="Pfam" id="PF04028">
    <property type="entry name" value="DUF374"/>
    <property type="match status" value="1"/>
</dbReference>
<dbReference type="SUPFAM" id="SSF69593">
    <property type="entry name" value="Glycerol-3-phosphate (1)-acyltransferase"/>
    <property type="match status" value="1"/>
</dbReference>
<dbReference type="RefSeq" id="WP_153479160.1">
    <property type="nucleotide sequence ID" value="NZ_VWNA01000001.1"/>
</dbReference>
<sequence>MLKRLAGTAISMWLKTVHGTSSFKTEPVDLYAEVRDVFPLIIAMWHGDAFMAPFMKPAGREFSVMVSRHGDGDIIATTLEALGTKTIRGAGGKPKDIHRKGGAQALRQMIQTLESGSSVGMTADVPKVARRAGPGIVALARLSGRPVVPVAVATSRMIRLNTWDKMAICLPFSRGAFVVGSPIWIPREGGEAEEHRLAVEMALNKVHERAAEMVVA</sequence>
<feature type="domain" description="DUF374" evidence="1">
    <location>
        <begin position="57"/>
        <end position="129"/>
    </location>
</feature>
<dbReference type="Proteomes" id="UP000332515">
    <property type="component" value="Unassembled WGS sequence"/>
</dbReference>
<accession>A0A6A7XZY3</accession>
<dbReference type="CDD" id="cd07983">
    <property type="entry name" value="LPLAT_DUF374-like"/>
    <property type="match status" value="1"/>
</dbReference>
<dbReference type="AlphaFoldDB" id="A0A6A7XZY3"/>
<evidence type="ECO:0000259" key="1">
    <source>
        <dbReference type="Pfam" id="PF04028"/>
    </source>
</evidence>
<protein>
    <submittedName>
        <fullName evidence="2">Lysophospholipid acyltransferase family protein</fullName>
    </submittedName>
</protein>
<name>A0A6A7XZY3_9HYPH</name>
<keyword evidence="2" id="KW-0012">Acyltransferase</keyword>